<accession>A0A5J5AI59</accession>
<dbReference type="PANTHER" id="PTHR11586">
    <property type="entry name" value="TRNA-AMINOACYLATION COFACTOR ARC1 FAMILY MEMBER"/>
    <property type="match status" value="1"/>
</dbReference>
<evidence type="ECO:0000259" key="4">
    <source>
        <dbReference type="Pfam" id="PF01588"/>
    </source>
</evidence>
<evidence type="ECO:0000256" key="3">
    <source>
        <dbReference type="SAM" id="MobiDB-lite"/>
    </source>
</evidence>
<name>A0A5J5AI59_9ASTE</name>
<keyword evidence="1" id="KW-0820">tRNA-binding</keyword>
<dbReference type="PANTHER" id="PTHR11586:SF33">
    <property type="entry name" value="AMINOACYL TRNA SYNTHASE COMPLEX-INTERACTING MULTIFUNCTIONAL PROTEIN 1"/>
    <property type="match status" value="1"/>
</dbReference>
<feature type="region of interest" description="Disordered" evidence="3">
    <location>
        <begin position="1"/>
        <end position="33"/>
    </location>
</feature>
<proteinExistence type="predicted"/>
<keyword evidence="6" id="KW-1185">Reference proteome</keyword>
<evidence type="ECO:0000313" key="5">
    <source>
        <dbReference type="EMBL" id="KAA8528821.1"/>
    </source>
</evidence>
<dbReference type="Proteomes" id="UP000325577">
    <property type="component" value="Linkage Group LG21"/>
</dbReference>
<organism evidence="5 6">
    <name type="scientific">Nyssa sinensis</name>
    <dbReference type="NCBI Taxonomy" id="561372"/>
    <lineage>
        <taxon>Eukaryota</taxon>
        <taxon>Viridiplantae</taxon>
        <taxon>Streptophyta</taxon>
        <taxon>Embryophyta</taxon>
        <taxon>Tracheophyta</taxon>
        <taxon>Spermatophyta</taxon>
        <taxon>Magnoliopsida</taxon>
        <taxon>eudicotyledons</taxon>
        <taxon>Gunneridae</taxon>
        <taxon>Pentapetalae</taxon>
        <taxon>asterids</taxon>
        <taxon>Cornales</taxon>
        <taxon>Nyssaceae</taxon>
        <taxon>Nyssa</taxon>
    </lineage>
</organism>
<sequence length="327" mass="35540">MHSLKSCSIKDLNLKETERSPGLPGSESPERKAGLGIEAQEEHGKHALAVLIATAAAADAVHAVAEMETVHREVVDPGPIDGSVLYMQSTHRSSPIWEGQNRKVCVLCNLKPATMRGVKSQAMVLAASNNDHTKGKNVLVIGTTSEVAFLDSVGICAAFSYTYCVPTLKTEDAKKVNRHPQCHLMEALIVYEPDDVLNPKKKIWETVQVDLHTDKELVACYKDVPFTTSAGVCTVSTIYDGSISVQESQVQVQHQPHLLQQQLQHQHSFTNQQQQQAAVSQQQAAASQQQLLDHQQVSSVVSALSQFASSAQAQSPSLQAISVCLYL</sequence>
<dbReference type="Pfam" id="PF01588">
    <property type="entry name" value="tRNA_bind"/>
    <property type="match status" value="1"/>
</dbReference>
<dbReference type="AlphaFoldDB" id="A0A5J5AI59"/>
<evidence type="ECO:0000313" key="6">
    <source>
        <dbReference type="Proteomes" id="UP000325577"/>
    </source>
</evidence>
<evidence type="ECO:0000256" key="2">
    <source>
        <dbReference type="ARBA" id="ARBA00022884"/>
    </source>
</evidence>
<dbReference type="InterPro" id="IPR002547">
    <property type="entry name" value="tRNA-bd_dom"/>
</dbReference>
<keyword evidence="2" id="KW-0694">RNA-binding</keyword>
<protein>
    <recommendedName>
        <fullName evidence="4">tRNA-binding domain-containing protein</fullName>
    </recommendedName>
</protein>
<dbReference type="GO" id="GO:0000049">
    <property type="term" value="F:tRNA binding"/>
    <property type="evidence" value="ECO:0007669"/>
    <property type="project" value="UniProtKB-KW"/>
</dbReference>
<dbReference type="OrthoDB" id="19141at2759"/>
<dbReference type="SUPFAM" id="SSF50249">
    <property type="entry name" value="Nucleic acid-binding proteins"/>
    <property type="match status" value="1"/>
</dbReference>
<dbReference type="InterPro" id="IPR051270">
    <property type="entry name" value="Tyrosine-tRNA_ligase_regulator"/>
</dbReference>
<feature type="domain" description="TRNA-binding" evidence="4">
    <location>
        <begin position="98"/>
        <end position="141"/>
    </location>
</feature>
<dbReference type="EMBL" id="CM018045">
    <property type="protein sequence ID" value="KAA8528821.1"/>
    <property type="molecule type" value="Genomic_DNA"/>
</dbReference>
<dbReference type="InterPro" id="IPR012340">
    <property type="entry name" value="NA-bd_OB-fold"/>
</dbReference>
<reference evidence="5 6" key="1">
    <citation type="submission" date="2019-09" db="EMBL/GenBank/DDBJ databases">
        <title>A chromosome-level genome assembly of the Chinese tupelo Nyssa sinensis.</title>
        <authorList>
            <person name="Yang X."/>
            <person name="Kang M."/>
            <person name="Yang Y."/>
            <person name="Xiong H."/>
            <person name="Wang M."/>
            <person name="Zhang Z."/>
            <person name="Wang Z."/>
            <person name="Wu H."/>
            <person name="Ma T."/>
            <person name="Liu J."/>
            <person name="Xi Z."/>
        </authorList>
    </citation>
    <scope>NUCLEOTIDE SEQUENCE [LARGE SCALE GENOMIC DNA]</scope>
    <source>
        <strain evidence="5">J267</strain>
        <tissue evidence="5">Leaf</tissue>
    </source>
</reference>
<gene>
    <name evidence="5" type="ORF">F0562_036176</name>
</gene>
<dbReference type="Gene3D" id="2.40.50.140">
    <property type="entry name" value="Nucleic acid-binding proteins"/>
    <property type="match status" value="1"/>
</dbReference>
<evidence type="ECO:0000256" key="1">
    <source>
        <dbReference type="ARBA" id="ARBA00022555"/>
    </source>
</evidence>